<accession>A0A2J7ZH96</accession>
<dbReference type="InterPro" id="IPR000212">
    <property type="entry name" value="DNA_helicase_UvrD/REP"/>
</dbReference>
<dbReference type="InterPro" id="IPR027417">
    <property type="entry name" value="P-loop_NTPase"/>
</dbReference>
<feature type="non-terminal residue" evidence="6">
    <location>
        <position position="259"/>
    </location>
</feature>
<proteinExistence type="predicted"/>
<dbReference type="InterPro" id="IPR014017">
    <property type="entry name" value="DNA_helicase_UvrD-like_C"/>
</dbReference>
<evidence type="ECO:0000259" key="5">
    <source>
        <dbReference type="Pfam" id="PF13361"/>
    </source>
</evidence>
<dbReference type="EMBL" id="PGGS01002406">
    <property type="protein sequence ID" value="PNG99645.1"/>
    <property type="molecule type" value="Genomic_DNA"/>
</dbReference>
<evidence type="ECO:0000256" key="4">
    <source>
        <dbReference type="ARBA" id="ARBA00022840"/>
    </source>
</evidence>
<dbReference type="GO" id="GO:0043138">
    <property type="term" value="F:3'-5' DNA helicase activity"/>
    <property type="evidence" value="ECO:0007669"/>
    <property type="project" value="TreeGrafter"/>
</dbReference>
<dbReference type="PANTHER" id="PTHR11070">
    <property type="entry name" value="UVRD / RECB / PCRA DNA HELICASE FAMILY MEMBER"/>
    <property type="match status" value="1"/>
</dbReference>
<dbReference type="Pfam" id="PF13361">
    <property type="entry name" value="UvrD_C"/>
    <property type="match status" value="1"/>
</dbReference>
<organism evidence="6 7">
    <name type="scientific">Tetrabaena socialis</name>
    <dbReference type="NCBI Taxonomy" id="47790"/>
    <lineage>
        <taxon>Eukaryota</taxon>
        <taxon>Viridiplantae</taxon>
        <taxon>Chlorophyta</taxon>
        <taxon>core chlorophytes</taxon>
        <taxon>Chlorophyceae</taxon>
        <taxon>CS clade</taxon>
        <taxon>Chlamydomonadales</taxon>
        <taxon>Tetrabaenaceae</taxon>
        <taxon>Tetrabaena</taxon>
    </lineage>
</organism>
<dbReference type="GO" id="GO:0003677">
    <property type="term" value="F:DNA binding"/>
    <property type="evidence" value="ECO:0007669"/>
    <property type="project" value="InterPro"/>
</dbReference>
<dbReference type="OrthoDB" id="549733at2759"/>
<reference evidence="6 7" key="1">
    <citation type="journal article" date="2017" name="Mol. Biol. Evol.">
        <title>The 4-celled Tetrabaena socialis nuclear genome reveals the essential components for genetic control of cell number at the origin of multicellularity in the volvocine lineage.</title>
        <authorList>
            <person name="Featherston J."/>
            <person name="Arakaki Y."/>
            <person name="Hanschen E.R."/>
            <person name="Ferris P.J."/>
            <person name="Michod R.E."/>
            <person name="Olson B.J.S.C."/>
            <person name="Nozaki H."/>
            <person name="Durand P.M."/>
        </authorList>
    </citation>
    <scope>NUCLEOTIDE SEQUENCE [LARGE SCALE GENOMIC DNA]</scope>
    <source>
        <strain evidence="6 7">NIES-571</strain>
    </source>
</reference>
<dbReference type="Gene3D" id="3.40.50.300">
    <property type="entry name" value="P-loop containing nucleotide triphosphate hydrolases"/>
    <property type="match status" value="1"/>
</dbReference>
<evidence type="ECO:0000256" key="1">
    <source>
        <dbReference type="ARBA" id="ARBA00022741"/>
    </source>
</evidence>
<protein>
    <submittedName>
        <fullName evidence="6">ATP-dependent DNA helicase UvrD1</fullName>
    </submittedName>
</protein>
<keyword evidence="4" id="KW-0067">ATP-binding</keyword>
<dbReference type="AlphaFoldDB" id="A0A2J7ZH96"/>
<dbReference type="GO" id="GO:0005634">
    <property type="term" value="C:nucleus"/>
    <property type="evidence" value="ECO:0007669"/>
    <property type="project" value="TreeGrafter"/>
</dbReference>
<dbReference type="GO" id="GO:0005524">
    <property type="term" value="F:ATP binding"/>
    <property type="evidence" value="ECO:0007669"/>
    <property type="project" value="UniProtKB-KW"/>
</dbReference>
<gene>
    <name evidence="6" type="ORF">TSOC_014571</name>
</gene>
<dbReference type="SUPFAM" id="SSF52540">
    <property type="entry name" value="P-loop containing nucleoside triphosphate hydrolases"/>
    <property type="match status" value="1"/>
</dbReference>
<keyword evidence="3 6" id="KW-0347">Helicase</keyword>
<name>A0A2J7ZH96_9CHLO</name>
<keyword evidence="1" id="KW-0547">Nucleotide-binding</keyword>
<keyword evidence="2" id="KW-0378">Hydrolase</keyword>
<sequence length="259" mass="26854">MRQDLVDAVVRATGYETWMELEGGDRKDLADDLNRLSELRQAAEQYGWGREALLAQMAAGAGAQARPAVANAAGAGAAAAGAVGGPLLEDFAAYVGELVEAAEATRRHGGSREGADGDQGAPDEDCVRLLTLHGSKGLEFPVVFLVGCEEGLLPHVLARGSPTQRLEERRLLFVGITRAMDQLYLTWAAARAFNRNKARGGGGGGGADEAAASSVALATGSPASASAASRRMQYLSPFVAGVMAELFAEGRLVEGDPDA</sequence>
<feature type="domain" description="UvrD-like helicase C-terminal" evidence="5">
    <location>
        <begin position="119"/>
        <end position="188"/>
    </location>
</feature>
<comment type="caution">
    <text evidence="6">The sequence shown here is derived from an EMBL/GenBank/DDBJ whole genome shotgun (WGS) entry which is preliminary data.</text>
</comment>
<dbReference type="PANTHER" id="PTHR11070:SF2">
    <property type="entry name" value="ATP-DEPENDENT DNA HELICASE SRS2"/>
    <property type="match status" value="1"/>
</dbReference>
<dbReference type="Proteomes" id="UP000236333">
    <property type="component" value="Unassembled WGS sequence"/>
</dbReference>
<keyword evidence="7" id="KW-1185">Reference proteome</keyword>
<dbReference type="GO" id="GO:0000725">
    <property type="term" value="P:recombinational repair"/>
    <property type="evidence" value="ECO:0007669"/>
    <property type="project" value="TreeGrafter"/>
</dbReference>
<evidence type="ECO:0000313" key="7">
    <source>
        <dbReference type="Proteomes" id="UP000236333"/>
    </source>
</evidence>
<evidence type="ECO:0000256" key="2">
    <source>
        <dbReference type="ARBA" id="ARBA00022801"/>
    </source>
</evidence>
<dbReference type="CDD" id="cd18807">
    <property type="entry name" value="SF1_C_UvrD"/>
    <property type="match status" value="1"/>
</dbReference>
<dbReference type="GO" id="GO:0016787">
    <property type="term" value="F:hydrolase activity"/>
    <property type="evidence" value="ECO:0007669"/>
    <property type="project" value="UniProtKB-KW"/>
</dbReference>
<evidence type="ECO:0000256" key="3">
    <source>
        <dbReference type="ARBA" id="ARBA00022806"/>
    </source>
</evidence>
<evidence type="ECO:0000313" key="6">
    <source>
        <dbReference type="EMBL" id="PNG99645.1"/>
    </source>
</evidence>